<evidence type="ECO:0000313" key="1">
    <source>
        <dbReference type="EMBL" id="SGZ16689.1"/>
    </source>
</evidence>
<reference evidence="1 2" key="1">
    <citation type="submission" date="2016-11" db="EMBL/GenBank/DDBJ databases">
        <authorList>
            <person name="Jaros S."/>
            <person name="Januszkiewicz K."/>
            <person name="Wedrychowicz H."/>
        </authorList>
    </citation>
    <scope>NUCLEOTIDE SEQUENCE [LARGE SCALE GENOMIC DNA]</scope>
</reference>
<dbReference type="Proteomes" id="UP000249464">
    <property type="component" value="Unassembled WGS sequence"/>
</dbReference>
<evidence type="ECO:0000313" key="2">
    <source>
        <dbReference type="Proteomes" id="UP000249464"/>
    </source>
</evidence>
<proteinExistence type="predicted"/>
<protein>
    <submittedName>
        <fullName evidence="1">BQ5605_C020g09058 protein</fullName>
    </submittedName>
</protein>
<sequence length="68" mass="7674">MVDHEGGSDVMDWRCGPKVRPVRRGWLIHVGARNRPSGSVREPAPKSKITTSYRCSSMNRLCKSLAYE</sequence>
<accession>A0A2X0MM27</accession>
<name>A0A2X0MM27_9BASI</name>
<dbReference type="AlphaFoldDB" id="A0A2X0MM27"/>
<keyword evidence="2" id="KW-1185">Reference proteome</keyword>
<dbReference type="EMBL" id="FQNC01000082">
    <property type="protein sequence ID" value="SGZ16689.1"/>
    <property type="molecule type" value="Genomic_DNA"/>
</dbReference>
<gene>
    <name evidence="1" type="primary">BQ5605_C020g09058</name>
    <name evidence="1" type="ORF">BQ5605_C020G09058</name>
</gene>
<organism evidence="1 2">
    <name type="scientific">Microbotryum silenes-dioicae</name>
    <dbReference type="NCBI Taxonomy" id="796604"/>
    <lineage>
        <taxon>Eukaryota</taxon>
        <taxon>Fungi</taxon>
        <taxon>Dikarya</taxon>
        <taxon>Basidiomycota</taxon>
        <taxon>Pucciniomycotina</taxon>
        <taxon>Microbotryomycetes</taxon>
        <taxon>Microbotryales</taxon>
        <taxon>Microbotryaceae</taxon>
        <taxon>Microbotryum</taxon>
    </lineage>
</organism>